<evidence type="ECO:0000313" key="7">
    <source>
        <dbReference type="EMBL" id="CAG9857207.1"/>
    </source>
</evidence>
<evidence type="ECO:0000256" key="3">
    <source>
        <dbReference type="ARBA" id="ARBA00022525"/>
    </source>
</evidence>
<dbReference type="SUPFAM" id="SSF53474">
    <property type="entry name" value="alpha/beta-Hydrolases"/>
    <property type="match status" value="2"/>
</dbReference>
<dbReference type="GO" id="GO:0016298">
    <property type="term" value="F:lipase activity"/>
    <property type="evidence" value="ECO:0007669"/>
    <property type="project" value="InterPro"/>
</dbReference>
<sequence length="541" mass="60308">MEKISWLLWSLFLTVAKAEFLDDLFAVSKSDVKIYFSNRNNSNNFIEVDLSDPQQVATAGFSKAIDSYICVRAYNEETLYKNNSCNQIKKALLELHDVNFFYVDWSKVSDTINYIGVLMKIPKVAKLVAHKILDLINKSGLDPNRTQLIGASLGAQMAGAIGTELEGILYQVVGLDPSSPFLSRFYSGNRMSKNSGQFVQAIHTGGFFFGFFDPLGHADYYANGGRLQPSCKFDLIGFCSHTMVGQLYIKTLQDEKLFLANKCDSELQYNLGACQNNEKSYVGGYLVDRNNRNNSNIFIEVDLSNPQQVATAGFSKAIDSYICVRAYNEKGPSTTCDRIKKALLELHDVNFFYVDWSKVSDTINFLKILMKMPNVAKLVARKIIDLINKSGLDPNTTQMIGVSLGGQLAGAIGTELEGILYQVIGLDPSWPFLSPFYSGNRMSKNSGQFVQAIHTGGIFLGYFDPLGHADYYANGGRLQPSCKFDLIGYCSHTMVEQLYIKTLQDEKLFLATKCDSELQYNLGACQSNEKSYVGGYLVDRK</sequence>
<dbReference type="AlphaFoldDB" id="A0A9N9TLQ8"/>
<evidence type="ECO:0000256" key="1">
    <source>
        <dbReference type="ARBA" id="ARBA00004613"/>
    </source>
</evidence>
<keyword evidence="3" id="KW-0964">Secreted</keyword>
<evidence type="ECO:0000256" key="5">
    <source>
        <dbReference type="SAM" id="SignalP"/>
    </source>
</evidence>
<comment type="similarity">
    <text evidence="2 4">Belongs to the AB hydrolase superfamily. Lipase family.</text>
</comment>
<evidence type="ECO:0000256" key="2">
    <source>
        <dbReference type="ARBA" id="ARBA00010701"/>
    </source>
</evidence>
<dbReference type="Proteomes" id="UP001153712">
    <property type="component" value="Chromosome 13"/>
</dbReference>
<dbReference type="PANTHER" id="PTHR11610:SF190">
    <property type="entry name" value="VITELLOGENIN-3-LIKE PROTEIN"/>
    <property type="match status" value="1"/>
</dbReference>
<keyword evidence="8" id="KW-1185">Reference proteome</keyword>
<organism evidence="7 8">
    <name type="scientific">Phyllotreta striolata</name>
    <name type="common">Striped flea beetle</name>
    <name type="synonym">Crioceris striolata</name>
    <dbReference type="NCBI Taxonomy" id="444603"/>
    <lineage>
        <taxon>Eukaryota</taxon>
        <taxon>Metazoa</taxon>
        <taxon>Ecdysozoa</taxon>
        <taxon>Arthropoda</taxon>
        <taxon>Hexapoda</taxon>
        <taxon>Insecta</taxon>
        <taxon>Pterygota</taxon>
        <taxon>Neoptera</taxon>
        <taxon>Endopterygota</taxon>
        <taxon>Coleoptera</taxon>
        <taxon>Polyphaga</taxon>
        <taxon>Cucujiformia</taxon>
        <taxon>Chrysomeloidea</taxon>
        <taxon>Chrysomelidae</taxon>
        <taxon>Galerucinae</taxon>
        <taxon>Alticini</taxon>
        <taxon>Phyllotreta</taxon>
    </lineage>
</organism>
<dbReference type="GO" id="GO:0005615">
    <property type="term" value="C:extracellular space"/>
    <property type="evidence" value="ECO:0007669"/>
    <property type="project" value="TreeGrafter"/>
</dbReference>
<dbReference type="InterPro" id="IPR013818">
    <property type="entry name" value="Lipase"/>
</dbReference>
<dbReference type="GO" id="GO:0016042">
    <property type="term" value="P:lipid catabolic process"/>
    <property type="evidence" value="ECO:0007669"/>
    <property type="project" value="TreeGrafter"/>
</dbReference>
<feature type="chain" id="PRO_5040402650" description="Lipase domain-containing protein" evidence="5">
    <location>
        <begin position="19"/>
        <end position="541"/>
    </location>
</feature>
<accession>A0A9N9TLQ8</accession>
<dbReference type="InterPro" id="IPR029058">
    <property type="entry name" value="AB_hydrolase_fold"/>
</dbReference>
<name>A0A9N9TLQ8_PHYSR</name>
<dbReference type="OrthoDB" id="199913at2759"/>
<feature type="domain" description="Lipase" evidence="6">
    <location>
        <begin position="28"/>
        <end position="293"/>
    </location>
</feature>
<dbReference type="InterPro" id="IPR000734">
    <property type="entry name" value="TAG_lipase"/>
</dbReference>
<protein>
    <recommendedName>
        <fullName evidence="6">Lipase domain-containing protein</fullName>
    </recommendedName>
</protein>
<evidence type="ECO:0000259" key="6">
    <source>
        <dbReference type="Pfam" id="PF00151"/>
    </source>
</evidence>
<gene>
    <name evidence="7" type="ORF">PHYEVI_LOCUS3613</name>
</gene>
<dbReference type="Pfam" id="PF00151">
    <property type="entry name" value="Lipase"/>
    <property type="match status" value="1"/>
</dbReference>
<keyword evidence="5" id="KW-0732">Signal</keyword>
<evidence type="ECO:0000313" key="8">
    <source>
        <dbReference type="Proteomes" id="UP001153712"/>
    </source>
</evidence>
<proteinExistence type="inferred from homology"/>
<evidence type="ECO:0000256" key="4">
    <source>
        <dbReference type="RuleBase" id="RU004262"/>
    </source>
</evidence>
<dbReference type="PANTHER" id="PTHR11610">
    <property type="entry name" value="LIPASE"/>
    <property type="match status" value="1"/>
</dbReference>
<feature type="signal peptide" evidence="5">
    <location>
        <begin position="1"/>
        <end position="18"/>
    </location>
</feature>
<comment type="subcellular location">
    <subcellularLocation>
        <location evidence="1">Secreted</location>
    </subcellularLocation>
</comment>
<dbReference type="Gene3D" id="3.40.50.1820">
    <property type="entry name" value="alpha/beta hydrolase"/>
    <property type="match status" value="2"/>
</dbReference>
<dbReference type="EMBL" id="OU900106">
    <property type="protein sequence ID" value="CAG9857207.1"/>
    <property type="molecule type" value="Genomic_DNA"/>
</dbReference>
<reference evidence="7" key="1">
    <citation type="submission" date="2022-01" db="EMBL/GenBank/DDBJ databases">
        <authorList>
            <person name="King R."/>
        </authorList>
    </citation>
    <scope>NUCLEOTIDE SEQUENCE</scope>
</reference>